<sequence>MKSEPIGVVVTVINPTGSYLLGIRLNAYESGQYGCPGGRVNSSELLVDAAKRELFEETGLTALSMDFTGVVREFQKTYTFIHFAFVCRLYKGNPVLKEPDKCRNWEWLESDSLPTNLLPGHRAAIDMTRKPRTPRFRDLI</sequence>
<dbReference type="AlphaFoldDB" id="A0A1F5YYC4"/>
<dbReference type="InterPro" id="IPR000086">
    <property type="entry name" value="NUDIX_hydrolase_dom"/>
</dbReference>
<gene>
    <name evidence="3" type="ORF">A2Z33_06780</name>
</gene>
<comment type="caution">
    <text evidence="3">The sequence shown here is derived from an EMBL/GenBank/DDBJ whole genome shotgun (WGS) entry which is preliminary data.</text>
</comment>
<dbReference type="PANTHER" id="PTHR16099">
    <property type="entry name" value="8-OXO-DGTP DIPHOSPHATES NUDT15"/>
    <property type="match status" value="1"/>
</dbReference>
<name>A0A1F5YYC4_9BACT</name>
<dbReference type="PANTHER" id="PTHR16099:SF5">
    <property type="entry name" value="NUCLEOTIDE TRIPHOSPHATE DIPHOSPHATASE NUDT15"/>
    <property type="match status" value="1"/>
</dbReference>
<dbReference type="GO" id="GO:0006203">
    <property type="term" value="P:dGTP catabolic process"/>
    <property type="evidence" value="ECO:0007669"/>
    <property type="project" value="TreeGrafter"/>
</dbReference>
<dbReference type="PROSITE" id="PS00893">
    <property type="entry name" value="NUDIX_BOX"/>
    <property type="match status" value="1"/>
</dbReference>
<dbReference type="Gene3D" id="3.90.79.10">
    <property type="entry name" value="Nucleoside Triphosphate Pyrophosphohydrolase"/>
    <property type="match status" value="1"/>
</dbReference>
<keyword evidence="1" id="KW-0378">Hydrolase</keyword>
<dbReference type="PROSITE" id="PS51462">
    <property type="entry name" value="NUDIX"/>
    <property type="match status" value="1"/>
</dbReference>
<dbReference type="InterPro" id="IPR020084">
    <property type="entry name" value="NUDIX_hydrolase_CS"/>
</dbReference>
<accession>A0A1F5YYC4</accession>
<feature type="domain" description="Nudix hydrolase" evidence="2">
    <location>
        <begin position="3"/>
        <end position="138"/>
    </location>
</feature>
<evidence type="ECO:0000313" key="4">
    <source>
        <dbReference type="Proteomes" id="UP000178448"/>
    </source>
</evidence>
<reference evidence="3 4" key="1">
    <citation type="journal article" date="2016" name="Nat. Commun.">
        <title>Thousands of microbial genomes shed light on interconnected biogeochemical processes in an aquifer system.</title>
        <authorList>
            <person name="Anantharaman K."/>
            <person name="Brown C.T."/>
            <person name="Hug L.A."/>
            <person name="Sharon I."/>
            <person name="Castelle C.J."/>
            <person name="Probst A.J."/>
            <person name="Thomas B.C."/>
            <person name="Singh A."/>
            <person name="Wilkins M.J."/>
            <person name="Karaoz U."/>
            <person name="Brodie E.L."/>
            <person name="Williams K.H."/>
            <person name="Hubbard S.S."/>
            <person name="Banfield J.F."/>
        </authorList>
    </citation>
    <scope>NUCLEOTIDE SEQUENCE [LARGE SCALE GENOMIC DNA]</scope>
</reference>
<evidence type="ECO:0000313" key="3">
    <source>
        <dbReference type="EMBL" id="OGG04967.1"/>
    </source>
</evidence>
<dbReference type="EMBL" id="MFJD01000001">
    <property type="protein sequence ID" value="OGG04967.1"/>
    <property type="molecule type" value="Genomic_DNA"/>
</dbReference>
<protein>
    <recommendedName>
        <fullName evidence="2">Nudix hydrolase domain-containing protein</fullName>
    </recommendedName>
</protein>
<dbReference type="InterPro" id="IPR015797">
    <property type="entry name" value="NUDIX_hydrolase-like_dom_sf"/>
</dbReference>
<dbReference type="STRING" id="1798374.A2Z33_06780"/>
<evidence type="ECO:0000259" key="2">
    <source>
        <dbReference type="PROSITE" id="PS51462"/>
    </source>
</evidence>
<evidence type="ECO:0000256" key="1">
    <source>
        <dbReference type="ARBA" id="ARBA00022801"/>
    </source>
</evidence>
<dbReference type="GO" id="GO:0035539">
    <property type="term" value="F:8-oxo-7,8-dihydrodeoxyguanosine triphosphate pyrophosphatase activity"/>
    <property type="evidence" value="ECO:0007669"/>
    <property type="project" value="TreeGrafter"/>
</dbReference>
<dbReference type="SUPFAM" id="SSF55811">
    <property type="entry name" value="Nudix"/>
    <property type="match status" value="1"/>
</dbReference>
<dbReference type="Proteomes" id="UP000178448">
    <property type="component" value="Unassembled WGS sequence"/>
</dbReference>
<dbReference type="Pfam" id="PF00293">
    <property type="entry name" value="NUDIX"/>
    <property type="match status" value="1"/>
</dbReference>
<organism evidence="3 4">
    <name type="scientific">Candidatus Gottesmanbacteria bacterium RBG_16_52_11</name>
    <dbReference type="NCBI Taxonomy" id="1798374"/>
    <lineage>
        <taxon>Bacteria</taxon>
        <taxon>Candidatus Gottesmaniibacteriota</taxon>
    </lineage>
</organism>
<proteinExistence type="predicted"/>
<dbReference type="GO" id="GO:0005829">
    <property type="term" value="C:cytosol"/>
    <property type="evidence" value="ECO:0007669"/>
    <property type="project" value="TreeGrafter"/>
</dbReference>